<dbReference type="Gene3D" id="3.40.50.720">
    <property type="entry name" value="NAD(P)-binding Rossmann-like Domain"/>
    <property type="match status" value="1"/>
</dbReference>
<keyword evidence="9" id="KW-0472">Membrane</keyword>
<gene>
    <name evidence="14" type="ORF">EV196_101663</name>
</gene>
<dbReference type="PANTHER" id="PTHR43078:SF6">
    <property type="entry name" value="UDP-GLUCURONIC ACID DECARBOXYLASE 1"/>
    <property type="match status" value="1"/>
</dbReference>
<keyword evidence="10" id="KW-0325">Glycoprotein</keyword>
<sequence>MKKVLITGAAGFLGSHLCDRFIKEGYKVIGMDNFITGDKKNIAHLSNNENFEFIDHDVSEYIKYDGDLDYILHFASPASPIDYLKIPIQTLKVGSLGTHNLLGLAKAKNARMLIASTSEVYGDPLVHPQTEDYYGNVNTIGPRGVYDEAKRFQESITMAYHRFHGVETRIVRIFNTYGPRMRLNDGRVIPAFMGQALRGEDLTIFGDGSQTRSFCYVDDQVDGIYKLLLSDYAEPVNIGNPHEISIKDFAEEIIKLTGTTQKVIYQDLPVNDPMQRQPDITLAKKLLGWEPKVDRAEGMKITYDYFKGLTEDELYKSEHKDFSSFINK</sequence>
<dbReference type="UniPathway" id="UPA00796">
    <property type="reaction ID" value="UER00771"/>
</dbReference>
<evidence type="ECO:0000256" key="2">
    <source>
        <dbReference type="ARBA" id="ARBA00004323"/>
    </source>
</evidence>
<dbReference type="RefSeq" id="WP_132214813.1">
    <property type="nucleotide sequence ID" value="NZ_OX156936.1"/>
</dbReference>
<comment type="subcellular location">
    <subcellularLocation>
        <location evidence="2">Golgi apparatus membrane</location>
        <topology evidence="2">Single-pass type II membrane protein</topology>
    </subcellularLocation>
    <subcellularLocation>
        <location evidence="12">Golgi apparatus</location>
        <location evidence="12">Golgi stack membrane</location>
    </subcellularLocation>
</comment>
<dbReference type="AlphaFoldDB" id="A0A4R1RRZ0"/>
<dbReference type="Pfam" id="PF01370">
    <property type="entry name" value="Epimerase"/>
    <property type="match status" value="1"/>
</dbReference>
<proteinExistence type="predicted"/>
<evidence type="ECO:0000313" key="15">
    <source>
        <dbReference type="Proteomes" id="UP000295455"/>
    </source>
</evidence>
<keyword evidence="6" id="KW-1133">Transmembrane helix</keyword>
<keyword evidence="8" id="KW-0333">Golgi apparatus</keyword>
<dbReference type="SUPFAM" id="SSF51735">
    <property type="entry name" value="NAD(P)-binding Rossmann-fold domains"/>
    <property type="match status" value="1"/>
</dbReference>
<accession>A0A4R1RRZ0</accession>
<dbReference type="InterPro" id="IPR036291">
    <property type="entry name" value="NAD(P)-bd_dom_sf"/>
</dbReference>
<keyword evidence="7" id="KW-0520">NAD</keyword>
<evidence type="ECO:0000256" key="6">
    <source>
        <dbReference type="ARBA" id="ARBA00022989"/>
    </source>
</evidence>
<protein>
    <submittedName>
        <fullName evidence="14">dTDP-glucose 4,6-dehydratase</fullName>
    </submittedName>
</protein>
<dbReference type="GO" id="GO:0048040">
    <property type="term" value="F:UDP-glucuronate decarboxylase activity"/>
    <property type="evidence" value="ECO:0007669"/>
    <property type="project" value="TreeGrafter"/>
</dbReference>
<dbReference type="InterPro" id="IPR044516">
    <property type="entry name" value="UXS-like"/>
</dbReference>
<evidence type="ECO:0000256" key="1">
    <source>
        <dbReference type="ARBA" id="ARBA00001911"/>
    </source>
</evidence>
<dbReference type="EMBL" id="SLUP01000001">
    <property type="protein sequence ID" value="TCL69228.1"/>
    <property type="molecule type" value="Genomic_DNA"/>
</dbReference>
<dbReference type="FunFam" id="3.40.50.720:FF:000065">
    <property type="entry name" value="UDP-glucuronic acid decarboxylase 1"/>
    <property type="match status" value="1"/>
</dbReference>
<evidence type="ECO:0000256" key="8">
    <source>
        <dbReference type="ARBA" id="ARBA00023034"/>
    </source>
</evidence>
<comment type="caution">
    <text evidence="14">The sequence shown here is derived from an EMBL/GenBank/DDBJ whole genome shotgun (WGS) entry which is preliminary data.</text>
</comment>
<keyword evidence="5" id="KW-0735">Signal-anchor</keyword>
<dbReference type="GO" id="GO:0005737">
    <property type="term" value="C:cytoplasm"/>
    <property type="evidence" value="ECO:0007669"/>
    <property type="project" value="TreeGrafter"/>
</dbReference>
<dbReference type="PANTHER" id="PTHR43078">
    <property type="entry name" value="UDP-GLUCURONIC ACID DECARBOXYLASE-RELATED"/>
    <property type="match status" value="1"/>
</dbReference>
<keyword evidence="11" id="KW-0456">Lyase</keyword>
<evidence type="ECO:0000256" key="12">
    <source>
        <dbReference type="ARBA" id="ARBA00037859"/>
    </source>
</evidence>
<dbReference type="GO" id="GO:0070403">
    <property type="term" value="F:NAD+ binding"/>
    <property type="evidence" value="ECO:0007669"/>
    <property type="project" value="InterPro"/>
</dbReference>
<evidence type="ECO:0000256" key="3">
    <source>
        <dbReference type="ARBA" id="ARBA00022692"/>
    </source>
</evidence>
<evidence type="ECO:0000256" key="5">
    <source>
        <dbReference type="ARBA" id="ARBA00022968"/>
    </source>
</evidence>
<dbReference type="Proteomes" id="UP000295455">
    <property type="component" value="Unassembled WGS sequence"/>
</dbReference>
<name>A0A4R1RRZ0_9FLAO</name>
<keyword evidence="3" id="KW-0812">Transmembrane</keyword>
<evidence type="ECO:0000256" key="10">
    <source>
        <dbReference type="ARBA" id="ARBA00023180"/>
    </source>
</evidence>
<dbReference type="OrthoDB" id="9801785at2"/>
<dbReference type="InterPro" id="IPR001509">
    <property type="entry name" value="Epimerase_deHydtase"/>
</dbReference>
<dbReference type="CDD" id="cd05230">
    <property type="entry name" value="UGD_SDR_e"/>
    <property type="match status" value="1"/>
</dbReference>
<evidence type="ECO:0000256" key="9">
    <source>
        <dbReference type="ARBA" id="ARBA00023136"/>
    </source>
</evidence>
<dbReference type="GO" id="GO:0042732">
    <property type="term" value="P:D-xylose metabolic process"/>
    <property type="evidence" value="ECO:0007669"/>
    <property type="project" value="InterPro"/>
</dbReference>
<evidence type="ECO:0000313" key="14">
    <source>
        <dbReference type="EMBL" id="TCL69228.1"/>
    </source>
</evidence>
<keyword evidence="15" id="KW-1185">Reference proteome</keyword>
<comment type="cofactor">
    <cofactor evidence="1">
        <name>NAD(+)</name>
        <dbReference type="ChEBI" id="CHEBI:57540"/>
    </cofactor>
</comment>
<evidence type="ECO:0000256" key="11">
    <source>
        <dbReference type="ARBA" id="ARBA00023239"/>
    </source>
</evidence>
<feature type="domain" description="NAD-dependent epimerase/dehydratase" evidence="13">
    <location>
        <begin position="4"/>
        <end position="239"/>
    </location>
</feature>
<keyword evidence="4" id="KW-0210">Decarboxylase</keyword>
<organism evidence="14 15">
    <name type="scientific">Mariniflexile fucanivorans</name>
    <dbReference type="NCBI Taxonomy" id="264023"/>
    <lineage>
        <taxon>Bacteria</taxon>
        <taxon>Pseudomonadati</taxon>
        <taxon>Bacteroidota</taxon>
        <taxon>Flavobacteriia</taxon>
        <taxon>Flavobacteriales</taxon>
        <taxon>Flavobacteriaceae</taxon>
        <taxon>Mariniflexile</taxon>
    </lineage>
</organism>
<evidence type="ECO:0000256" key="7">
    <source>
        <dbReference type="ARBA" id="ARBA00023027"/>
    </source>
</evidence>
<evidence type="ECO:0000259" key="13">
    <source>
        <dbReference type="Pfam" id="PF01370"/>
    </source>
</evidence>
<dbReference type="GO" id="GO:0033320">
    <property type="term" value="P:UDP-D-xylose biosynthetic process"/>
    <property type="evidence" value="ECO:0007669"/>
    <property type="project" value="UniProtKB-UniPathway"/>
</dbReference>
<evidence type="ECO:0000256" key="4">
    <source>
        <dbReference type="ARBA" id="ARBA00022793"/>
    </source>
</evidence>
<reference evidence="14 15" key="1">
    <citation type="submission" date="2019-03" db="EMBL/GenBank/DDBJ databases">
        <title>Genomic Encyclopedia of Type Strains, Phase IV (KMG-IV): sequencing the most valuable type-strain genomes for metagenomic binning, comparative biology and taxonomic classification.</title>
        <authorList>
            <person name="Goeker M."/>
        </authorList>
    </citation>
    <scope>NUCLEOTIDE SEQUENCE [LARGE SCALE GENOMIC DNA]</scope>
    <source>
        <strain evidence="14 15">DSM 18792</strain>
    </source>
</reference>